<name>A0A367F4Q1_9ACTN</name>
<dbReference type="EMBL" id="QOIL01000022">
    <property type="protein sequence ID" value="RCG25336.1"/>
    <property type="molecule type" value="Genomic_DNA"/>
</dbReference>
<keyword evidence="2" id="KW-1185">Reference proteome</keyword>
<dbReference type="OrthoDB" id="6161020at2"/>
<gene>
    <name evidence="1" type="ORF">DQ384_31180</name>
</gene>
<evidence type="ECO:0000313" key="1">
    <source>
        <dbReference type="EMBL" id="RCG25336.1"/>
    </source>
</evidence>
<dbReference type="Proteomes" id="UP000253094">
    <property type="component" value="Unassembled WGS sequence"/>
</dbReference>
<protein>
    <submittedName>
        <fullName evidence="1">DUF2795 domain-containing protein</fullName>
    </submittedName>
</protein>
<proteinExistence type="predicted"/>
<dbReference type="InterPro" id="IPR021527">
    <property type="entry name" value="DUF2795"/>
</dbReference>
<dbReference type="Pfam" id="PF11387">
    <property type="entry name" value="DUF2795"/>
    <property type="match status" value="1"/>
</dbReference>
<organism evidence="1 2">
    <name type="scientific">Sphaerisporangium album</name>
    <dbReference type="NCBI Taxonomy" id="509200"/>
    <lineage>
        <taxon>Bacteria</taxon>
        <taxon>Bacillati</taxon>
        <taxon>Actinomycetota</taxon>
        <taxon>Actinomycetes</taxon>
        <taxon>Streptosporangiales</taxon>
        <taxon>Streptosporangiaceae</taxon>
        <taxon>Sphaerisporangium</taxon>
    </lineage>
</organism>
<sequence length="62" mass="7019">MTQTDFIHVQKYLSGVDYPASKQELVEHAKKKGADEQAMKALERLPDREYDGPNGVSKELAR</sequence>
<dbReference type="AlphaFoldDB" id="A0A367F4Q1"/>
<accession>A0A367F4Q1</accession>
<comment type="caution">
    <text evidence="1">The sequence shown here is derived from an EMBL/GenBank/DDBJ whole genome shotgun (WGS) entry which is preliminary data.</text>
</comment>
<evidence type="ECO:0000313" key="2">
    <source>
        <dbReference type="Proteomes" id="UP000253094"/>
    </source>
</evidence>
<reference evidence="1 2" key="1">
    <citation type="submission" date="2018-06" db="EMBL/GenBank/DDBJ databases">
        <title>Sphaerisporangium craniellae sp. nov., isolated from a marine sponge in the South China Sea.</title>
        <authorList>
            <person name="Li L."/>
        </authorList>
    </citation>
    <scope>NUCLEOTIDE SEQUENCE [LARGE SCALE GENOMIC DNA]</scope>
    <source>
        <strain evidence="1 2">CCTCC AA 208026</strain>
    </source>
</reference>
<dbReference type="RefSeq" id="WP_114032463.1">
    <property type="nucleotide sequence ID" value="NZ_QOIL01000022.1"/>
</dbReference>